<comment type="caution">
    <text evidence="2">The sequence shown here is derived from an EMBL/GenBank/DDBJ whole genome shotgun (WGS) entry which is preliminary data.</text>
</comment>
<evidence type="ECO:0000313" key="2">
    <source>
        <dbReference type="EMBL" id="TPR04246.1"/>
    </source>
</evidence>
<gene>
    <name evidence="2" type="ORF">CAN33_0028775</name>
</gene>
<evidence type="ECO:0000313" key="3">
    <source>
        <dbReference type="Proteomes" id="UP000197666"/>
    </source>
</evidence>
<name>A0A254UE65_ASPNG</name>
<dbReference type="VEuPathDB" id="FungiDB:M747DRAFT_334849"/>
<dbReference type="Proteomes" id="UP000197666">
    <property type="component" value="Unassembled WGS sequence"/>
</dbReference>
<dbReference type="EMBL" id="NKJJ02000002">
    <property type="protein sequence ID" value="TPR04246.1"/>
    <property type="molecule type" value="Genomic_DNA"/>
</dbReference>
<reference evidence="3" key="1">
    <citation type="submission" date="2018-10" db="EMBL/GenBank/DDBJ databases">
        <title>FDA dAtabase for Regulatory Grade micrObial Sequences (FDA-ARGOS): Supporting development and validation of Infectious Disease Dx tests.</title>
        <authorList>
            <person name="Kerrigan L."/>
            <person name="Tallon L."/>
            <person name="Sadzewicz L."/>
            <person name="Sengamalay N."/>
            <person name="Ott S."/>
            <person name="Godinez A."/>
            <person name="Nagaraj S."/>
            <person name="Vavikolanu K."/>
            <person name="Nadendla S."/>
            <person name="George J."/>
            <person name="Sichtig H."/>
        </authorList>
    </citation>
    <scope>NUCLEOTIDE SEQUENCE [LARGE SCALE GENOMIC DNA]</scope>
    <source>
        <strain evidence="3">FDAARGOS_311</strain>
    </source>
</reference>
<evidence type="ECO:0000256" key="1">
    <source>
        <dbReference type="SAM" id="MobiDB-lite"/>
    </source>
</evidence>
<protein>
    <submittedName>
        <fullName evidence="2">Major Facilitator Superfamily protein</fullName>
    </submittedName>
</protein>
<sequence length="136" mass="15278">MRWTPENEDLLWRTIFETQTLNLDLDKIAEGWPGDDKPTAKALKEHLGKYRKGIKSGITFSMNVKRPADDSSATPSPKKRRAATKQKAKPEEMSDNGSATLSPRKKRSTMKKVKYEEVSEESDIDVSIPAGGKDKE</sequence>
<organism evidence="2 3">
    <name type="scientific">Aspergillus niger</name>
    <dbReference type="NCBI Taxonomy" id="5061"/>
    <lineage>
        <taxon>Eukaryota</taxon>
        <taxon>Fungi</taxon>
        <taxon>Dikarya</taxon>
        <taxon>Ascomycota</taxon>
        <taxon>Pezizomycotina</taxon>
        <taxon>Eurotiomycetes</taxon>
        <taxon>Eurotiomycetidae</taxon>
        <taxon>Eurotiales</taxon>
        <taxon>Aspergillaceae</taxon>
        <taxon>Aspergillus</taxon>
        <taxon>Aspergillus subgen. Circumdati</taxon>
    </lineage>
</organism>
<feature type="compositionally biased region" description="Basic residues" evidence="1">
    <location>
        <begin position="103"/>
        <end position="112"/>
    </location>
</feature>
<accession>A0A254UE65</accession>
<feature type="region of interest" description="Disordered" evidence="1">
    <location>
        <begin position="58"/>
        <end position="136"/>
    </location>
</feature>
<dbReference type="VEuPathDB" id="FungiDB:ASPNIDRAFT2_1178059"/>
<dbReference type="AlphaFoldDB" id="A0A254UE65"/>
<dbReference type="VEuPathDB" id="FungiDB:An11g00170"/>
<feature type="compositionally biased region" description="Basic residues" evidence="1">
    <location>
        <begin position="77"/>
        <end position="87"/>
    </location>
</feature>
<proteinExistence type="predicted"/>
<dbReference type="VEuPathDB" id="FungiDB:ATCC64974_87100"/>